<gene>
    <name evidence="1" type="ORF">SAMN02910291_02070</name>
</gene>
<protein>
    <submittedName>
        <fullName evidence="1">Uncharacterized protein</fullName>
    </submittedName>
</protein>
<sequence length="164" mass="18639">MRIEWKITKKRGNLRPVLSYCAQLEDHERALALPVVSIVSTIPRPEEERQDYCYPGLFERAPGYRPEMFHTLEAPSHKGHAWTRTLVLPWREDNLYPEVDASFEMLRRAMEDALEKAYGSEPMQLEGSVRTSAGAQARIAPGVMAEKFLRIAAKAAAHREGTAF</sequence>
<dbReference type="AlphaFoldDB" id="A0AA94L2T5"/>
<comment type="caution">
    <text evidence="1">The sequence shown here is derived from an EMBL/GenBank/DDBJ whole genome shotgun (WGS) entry which is preliminary data.</text>
</comment>
<evidence type="ECO:0000313" key="2">
    <source>
        <dbReference type="Proteomes" id="UP000182680"/>
    </source>
</evidence>
<evidence type="ECO:0000313" key="1">
    <source>
        <dbReference type="EMBL" id="SFW60656.1"/>
    </source>
</evidence>
<dbReference type="Proteomes" id="UP000182680">
    <property type="component" value="Unassembled WGS sequence"/>
</dbReference>
<dbReference type="EMBL" id="FPIW01000042">
    <property type="protein sequence ID" value="SFW60656.1"/>
    <property type="molecule type" value="Genomic_DNA"/>
</dbReference>
<proteinExistence type="predicted"/>
<reference evidence="2" key="1">
    <citation type="submission" date="2016-11" db="EMBL/GenBank/DDBJ databases">
        <authorList>
            <person name="Jaros S."/>
            <person name="Januszkiewicz K."/>
            <person name="Wedrychowicz H."/>
        </authorList>
    </citation>
    <scope>NUCLEOTIDE SEQUENCE [LARGE SCALE GENOMIC DNA]</scope>
    <source>
        <strain evidence="2">DSM 7057</strain>
    </source>
</reference>
<accession>A0AA94L2T5</accession>
<dbReference type="RefSeq" id="WP_012625349.1">
    <property type="nucleotide sequence ID" value="NZ_FPIW01000042.1"/>
</dbReference>
<dbReference type="OMA" id="LPWREDN"/>
<name>A0AA94L2T5_DESDE</name>
<organism evidence="1 2">
    <name type="scientific">Desulfovibrio desulfuricans</name>
    <dbReference type="NCBI Taxonomy" id="876"/>
    <lineage>
        <taxon>Bacteria</taxon>
        <taxon>Pseudomonadati</taxon>
        <taxon>Thermodesulfobacteriota</taxon>
        <taxon>Desulfovibrionia</taxon>
        <taxon>Desulfovibrionales</taxon>
        <taxon>Desulfovibrionaceae</taxon>
        <taxon>Desulfovibrio</taxon>
    </lineage>
</organism>